<dbReference type="AlphaFoldDB" id="A0A812VQM0"/>
<evidence type="ECO:0000313" key="3">
    <source>
        <dbReference type="EMBL" id="CAE7636333.1"/>
    </source>
</evidence>
<keyword evidence="4" id="KW-1185">Reference proteome</keyword>
<organism evidence="3 4">
    <name type="scientific">Symbiodinium pilosum</name>
    <name type="common">Dinoflagellate</name>
    <dbReference type="NCBI Taxonomy" id="2952"/>
    <lineage>
        <taxon>Eukaryota</taxon>
        <taxon>Sar</taxon>
        <taxon>Alveolata</taxon>
        <taxon>Dinophyceae</taxon>
        <taxon>Suessiales</taxon>
        <taxon>Symbiodiniaceae</taxon>
        <taxon>Symbiodinium</taxon>
    </lineage>
</organism>
<feature type="compositionally biased region" description="Basic and acidic residues" evidence="1">
    <location>
        <begin position="18"/>
        <end position="32"/>
    </location>
</feature>
<proteinExistence type="predicted"/>
<keyword evidence="2" id="KW-1133">Transmembrane helix</keyword>
<dbReference type="OrthoDB" id="10368730at2759"/>
<feature type="region of interest" description="Disordered" evidence="1">
    <location>
        <begin position="1"/>
        <end position="32"/>
    </location>
</feature>
<feature type="transmembrane region" description="Helical" evidence="2">
    <location>
        <begin position="122"/>
        <end position="142"/>
    </location>
</feature>
<comment type="caution">
    <text evidence="3">The sequence shown here is derived from an EMBL/GenBank/DDBJ whole genome shotgun (WGS) entry which is preliminary data.</text>
</comment>
<feature type="region of interest" description="Disordered" evidence="1">
    <location>
        <begin position="41"/>
        <end position="60"/>
    </location>
</feature>
<dbReference type="Proteomes" id="UP000649617">
    <property type="component" value="Unassembled WGS sequence"/>
</dbReference>
<name>A0A812VQM0_SYMPI</name>
<sequence>MAGLSARDYGGGLSTNGWEKRGTQDVSLTKDDGFDEEVAQAAGITDEDPNKEALQQRAKEGRARANELAEFAKLQESQKKEAASKAGLASLVAERAAAKNTKRELPSFLKVGGCSARTIGAFFGKVPCLAVTALLGIAVLLATQGQKARRRLTRKRSATSRHDPG</sequence>
<keyword evidence="2" id="KW-0472">Membrane</keyword>
<keyword evidence="2" id="KW-0812">Transmembrane</keyword>
<evidence type="ECO:0000256" key="1">
    <source>
        <dbReference type="SAM" id="MobiDB-lite"/>
    </source>
</evidence>
<accession>A0A812VQM0</accession>
<dbReference type="EMBL" id="CAJNIZ010042749">
    <property type="protein sequence ID" value="CAE7636333.1"/>
    <property type="molecule type" value="Genomic_DNA"/>
</dbReference>
<evidence type="ECO:0000313" key="4">
    <source>
        <dbReference type="Proteomes" id="UP000649617"/>
    </source>
</evidence>
<gene>
    <name evidence="3" type="ORF">SPIL2461_LOCUS16778</name>
</gene>
<evidence type="ECO:0000256" key="2">
    <source>
        <dbReference type="SAM" id="Phobius"/>
    </source>
</evidence>
<reference evidence="3" key="1">
    <citation type="submission" date="2021-02" db="EMBL/GenBank/DDBJ databases">
        <authorList>
            <person name="Dougan E. K."/>
            <person name="Rhodes N."/>
            <person name="Thang M."/>
            <person name="Chan C."/>
        </authorList>
    </citation>
    <scope>NUCLEOTIDE SEQUENCE</scope>
</reference>
<protein>
    <submittedName>
        <fullName evidence="3">Uncharacterized protein</fullName>
    </submittedName>
</protein>